<reference evidence="2 3" key="1">
    <citation type="submission" date="2018-01" db="EMBL/GenBank/DDBJ databases">
        <title>Whole genome analyses suggest that Burkholderia sensu lato contains two further novel genera in the rhizoxinica-symbiotica group Mycetohabitans gen. nov., and Trinickia gen. nov.: implications for the evolution of diazotrophy and nodulation in the Burkholderiaceae.</title>
        <authorList>
            <person name="Estrada-de los Santos P."/>
            <person name="Palmer M."/>
            <person name="Chavez-Ramirez B."/>
            <person name="Beukes C."/>
            <person name="Steenkamp E.T."/>
            <person name="Hirsch A.M."/>
            <person name="Manyaka P."/>
            <person name="Maluk M."/>
            <person name="Lafos M."/>
            <person name="Crook M."/>
            <person name="Gross E."/>
            <person name="Simon M.F."/>
            <person name="Bueno dos Reis Junior F."/>
            <person name="Poole P.S."/>
            <person name="Venter S.N."/>
            <person name="James E.K."/>
        </authorList>
    </citation>
    <scope>NUCLEOTIDE SEQUENCE [LARGE SCALE GENOMIC DNA]</scope>
    <source>
        <strain evidence="2 3">GIMN1.004</strain>
    </source>
</reference>
<protein>
    <submittedName>
        <fullName evidence="2">Uncharacterized protein</fullName>
    </submittedName>
</protein>
<evidence type="ECO:0000256" key="1">
    <source>
        <dbReference type="SAM" id="MobiDB-lite"/>
    </source>
</evidence>
<evidence type="ECO:0000313" key="2">
    <source>
        <dbReference type="EMBL" id="PMS19356.1"/>
    </source>
</evidence>
<dbReference type="AlphaFoldDB" id="A0A2N7VQC5"/>
<comment type="caution">
    <text evidence="2">The sequence shown here is derived from an EMBL/GenBank/DDBJ whole genome shotgun (WGS) entry which is preliminary data.</text>
</comment>
<organism evidence="2 3">
    <name type="scientific">Trinickia dabaoshanensis</name>
    <dbReference type="NCBI Taxonomy" id="564714"/>
    <lineage>
        <taxon>Bacteria</taxon>
        <taxon>Pseudomonadati</taxon>
        <taxon>Pseudomonadota</taxon>
        <taxon>Betaproteobacteria</taxon>
        <taxon>Burkholderiales</taxon>
        <taxon>Burkholderiaceae</taxon>
        <taxon>Trinickia</taxon>
    </lineage>
</organism>
<feature type="region of interest" description="Disordered" evidence="1">
    <location>
        <begin position="122"/>
        <end position="150"/>
    </location>
</feature>
<dbReference type="Proteomes" id="UP000235616">
    <property type="component" value="Unassembled WGS sequence"/>
</dbReference>
<name>A0A2N7VQC5_9BURK</name>
<dbReference type="EMBL" id="PNYA01000011">
    <property type="protein sequence ID" value="PMS19356.1"/>
    <property type="molecule type" value="Genomic_DNA"/>
</dbReference>
<keyword evidence="3" id="KW-1185">Reference proteome</keyword>
<evidence type="ECO:0000313" key="3">
    <source>
        <dbReference type="Proteomes" id="UP000235616"/>
    </source>
</evidence>
<proteinExistence type="predicted"/>
<gene>
    <name evidence="2" type="ORF">C0Z18_13575</name>
</gene>
<accession>A0A2N7VQC5</accession>
<sequence length="150" mass="16023">MSIRRIIATSRALTGALIRCHEVVVPLGGRYPDVQQTPDRDRQAATPLSVSLKKLLKSNKKSRPRASSGITQYLGVKAVSYETEDVDIARGHLLALSDVPEGGLLEILKETGISFVEVPPMTRGATSSGRPPCPAGGTQAHGARTRRGVK</sequence>